<dbReference type="InterPro" id="IPR029058">
    <property type="entry name" value="AB_hydrolase_fold"/>
</dbReference>
<evidence type="ECO:0000256" key="1">
    <source>
        <dbReference type="SAM" id="SignalP"/>
    </source>
</evidence>
<dbReference type="SUPFAM" id="SSF53474">
    <property type="entry name" value="alpha/beta-Hydrolases"/>
    <property type="match status" value="1"/>
</dbReference>
<dbReference type="InterPro" id="IPR038081">
    <property type="entry name" value="CalX-like_sf"/>
</dbReference>
<organism evidence="2 3">
    <name type="scientific">Kineococcus gynurae</name>
    <dbReference type="NCBI Taxonomy" id="452979"/>
    <lineage>
        <taxon>Bacteria</taxon>
        <taxon>Bacillati</taxon>
        <taxon>Actinomycetota</taxon>
        <taxon>Actinomycetes</taxon>
        <taxon>Kineosporiales</taxon>
        <taxon>Kineosporiaceae</taxon>
        <taxon>Kineococcus</taxon>
    </lineage>
</organism>
<dbReference type="Proteomes" id="UP001589748">
    <property type="component" value="Unassembled WGS sequence"/>
</dbReference>
<dbReference type="EMBL" id="JBHMDM010000007">
    <property type="protein sequence ID" value="MFB9378192.1"/>
    <property type="molecule type" value="Genomic_DNA"/>
</dbReference>
<proteinExistence type="predicted"/>
<dbReference type="Gene3D" id="2.60.40.2030">
    <property type="match status" value="1"/>
</dbReference>
<sequence length="831" mass="85506">MILRTARTGTKGSEQLVTGRRRSRRLLLVACATTLGLGLGAPAQAATTPLPTGSGTDGAWSVRAAGADSWTVSLTLDSPLPVRAAQPELAVDGTVLGVAREAADRHTLTLRTSDPRVLRAADVQLAWNGLVADEGTGLLRHAAPGASLLARTAPNLGPLLAQDPAARGTSAVLRADYDLGDTAVRLPGLNGQAVELRAAVYLPQKASGPRPVVVFLHGRHQACYGDTESFDSWPCARGSKPVPSHLGYGQAAEALASQGYAVVSISADGINALDWSAPDGGAQARGELVLAHLDLLAQLNSGRVGVKGGSKAAQAAAAKAAATLKGRLDLDDVGLMGHSRGGEGVVEAALLNDERPAPYGIKAVLPLAPTDFARTTLPGAAMAVVLPYCDGDVSDQQGQHYYDDTRYAARDDVLRSSLLVMGANHNFFNSEWTPGTSAAPSSDDWYDDTDPVCGSAAKSRLSAAEQRAVGAAYVSGFFRLTLGGEKQFLPLFDGTGGRAASAGRAVVDVQAQQPRSARVDLAPLTGPSPAVRIAGGAVYCAGQGEAVAGRPVPCAGSDRSAGDLPHWTPAYFAANVPTNPVLHLTWNPRTVKKQSVAVDVAKGSIRGTYQALTFRAATGSAKAGDGLDVTLTDAAGRRSTVAVSRYSDALTPLPTLAAEFGGTAKIVMQTVRVPLSAFTGVDLGKVRTVTFTPSSTRGDVFLGDVALDSPAPGHGAPSTLPAVSIGDVAVEEGNATSTVSMPLVLSHPSTVPVTVNVDTGVDNDDARFPSVWKQVTIPAGARTASVALTVDGNTETDPTTTLHVTLSAPTNAIVGDGWGNLQLLDDDFGQD</sequence>
<keyword evidence="3" id="KW-1185">Reference proteome</keyword>
<feature type="signal peptide" evidence="1">
    <location>
        <begin position="1"/>
        <end position="45"/>
    </location>
</feature>
<dbReference type="Gene3D" id="3.40.50.1820">
    <property type="entry name" value="alpha/beta hydrolase"/>
    <property type="match status" value="1"/>
</dbReference>
<comment type="caution">
    <text evidence="2">The sequence shown here is derived from an EMBL/GenBank/DDBJ whole genome shotgun (WGS) entry which is preliminary data.</text>
</comment>
<dbReference type="RefSeq" id="WP_380137293.1">
    <property type="nucleotide sequence ID" value="NZ_JBHLUI010000008.1"/>
</dbReference>
<feature type="chain" id="PRO_5045454909" description="Secreted protein" evidence="1">
    <location>
        <begin position="46"/>
        <end position="831"/>
    </location>
</feature>
<gene>
    <name evidence="2" type="ORF">ACFFVI_14570</name>
</gene>
<protein>
    <recommendedName>
        <fullName evidence="4">Secreted protein</fullName>
    </recommendedName>
</protein>
<name>A0ABV5LVS1_9ACTN</name>
<evidence type="ECO:0008006" key="4">
    <source>
        <dbReference type="Google" id="ProtNLM"/>
    </source>
</evidence>
<evidence type="ECO:0000313" key="2">
    <source>
        <dbReference type="EMBL" id="MFB9378192.1"/>
    </source>
</evidence>
<reference evidence="2 3" key="1">
    <citation type="submission" date="2024-09" db="EMBL/GenBank/DDBJ databases">
        <authorList>
            <person name="Sun Q."/>
            <person name="Mori K."/>
        </authorList>
    </citation>
    <scope>NUCLEOTIDE SEQUENCE [LARGE SCALE GENOMIC DNA]</scope>
    <source>
        <strain evidence="2 3">TISTR 1856</strain>
    </source>
</reference>
<evidence type="ECO:0000313" key="3">
    <source>
        <dbReference type="Proteomes" id="UP001589748"/>
    </source>
</evidence>
<accession>A0ABV5LVS1</accession>
<dbReference type="SUPFAM" id="SSF141072">
    <property type="entry name" value="CalX-like"/>
    <property type="match status" value="1"/>
</dbReference>
<keyword evidence="1" id="KW-0732">Signal</keyword>